<evidence type="ECO:0000259" key="10">
    <source>
        <dbReference type="PROSITE" id="PS50209"/>
    </source>
</evidence>
<dbReference type="InterPro" id="IPR011029">
    <property type="entry name" value="DEATH-like_dom_sf"/>
</dbReference>
<dbReference type="CDD" id="cd16269">
    <property type="entry name" value="GBP_C"/>
    <property type="match status" value="1"/>
</dbReference>
<evidence type="ECO:0000256" key="8">
    <source>
        <dbReference type="PROSITE-ProRule" id="PRU01052"/>
    </source>
</evidence>
<feature type="domain" description="FIIND" evidence="12">
    <location>
        <begin position="637"/>
        <end position="914"/>
    </location>
</feature>
<dbReference type="PROSITE" id="PS50209">
    <property type="entry name" value="CARD"/>
    <property type="match status" value="1"/>
</dbReference>
<feature type="domain" description="GB1/RHD3-type G" evidence="11">
    <location>
        <begin position="35"/>
        <end position="268"/>
    </location>
</feature>
<proteinExistence type="inferred from homology"/>
<protein>
    <recommendedName>
        <fullName evidence="15">GB1/RHD3-type G domain-containing protein</fullName>
    </recommendedName>
</protein>
<dbReference type="CDD" id="cd01851">
    <property type="entry name" value="GBP"/>
    <property type="match status" value="1"/>
</dbReference>
<dbReference type="Gene3D" id="3.40.50.300">
    <property type="entry name" value="P-loop containing nucleotide triphosphate hydrolases"/>
    <property type="match status" value="1"/>
</dbReference>
<accession>A0ABR3NVA6</accession>
<dbReference type="SUPFAM" id="SSF47986">
    <property type="entry name" value="DEATH domain"/>
    <property type="match status" value="1"/>
</dbReference>
<dbReference type="SUPFAM" id="SSF48340">
    <property type="entry name" value="Interferon-induced guanylate-binding protein 1 (GBP1), C-terminal domain"/>
    <property type="match status" value="1"/>
</dbReference>
<dbReference type="Pfam" id="PF02841">
    <property type="entry name" value="GBP_C"/>
    <property type="match status" value="1"/>
</dbReference>
<keyword evidence="9" id="KW-0175">Coiled coil</keyword>
<dbReference type="InterPro" id="IPR037684">
    <property type="entry name" value="GBP_C"/>
</dbReference>
<evidence type="ECO:0000256" key="9">
    <source>
        <dbReference type="SAM" id="Coils"/>
    </source>
</evidence>
<dbReference type="Gene3D" id="1.10.533.10">
    <property type="entry name" value="Death Domain, Fas"/>
    <property type="match status" value="1"/>
</dbReference>
<dbReference type="Pfam" id="PF00619">
    <property type="entry name" value="CARD"/>
    <property type="match status" value="1"/>
</dbReference>
<keyword evidence="2" id="KW-0963">Cytoplasm</keyword>
<dbReference type="EMBL" id="JAYMGO010000002">
    <property type="protein sequence ID" value="KAL1280835.1"/>
    <property type="molecule type" value="Genomic_DNA"/>
</dbReference>
<dbReference type="InterPro" id="IPR027417">
    <property type="entry name" value="P-loop_NTPase"/>
</dbReference>
<comment type="similarity">
    <text evidence="8">Belongs to the TRAFAC class dynamin-like GTPase superfamily. GB1/RHD3 GTPase family.</text>
</comment>
<dbReference type="Pfam" id="PF02263">
    <property type="entry name" value="GBP"/>
    <property type="match status" value="1"/>
</dbReference>
<evidence type="ECO:0000313" key="13">
    <source>
        <dbReference type="EMBL" id="KAL1280835.1"/>
    </source>
</evidence>
<evidence type="ECO:0000256" key="7">
    <source>
        <dbReference type="ARBA" id="ARBA00023134"/>
    </source>
</evidence>
<evidence type="ECO:0000256" key="2">
    <source>
        <dbReference type="ARBA" id="ARBA00022490"/>
    </source>
</evidence>
<comment type="subcellular location">
    <subcellularLocation>
        <location evidence="1">Cytoplasm</location>
        <location evidence="1">Cytosol</location>
    </subcellularLocation>
</comment>
<evidence type="ECO:0000256" key="1">
    <source>
        <dbReference type="ARBA" id="ARBA00004514"/>
    </source>
</evidence>
<dbReference type="Pfam" id="PF13553">
    <property type="entry name" value="FIIND"/>
    <property type="match status" value="1"/>
</dbReference>
<gene>
    <name evidence="13" type="ORF">QQF64_015435</name>
</gene>
<evidence type="ECO:0000256" key="4">
    <source>
        <dbReference type="ARBA" id="ARBA00022741"/>
    </source>
</evidence>
<dbReference type="Pfam" id="PF23679">
    <property type="entry name" value="UPA-FIIND"/>
    <property type="match status" value="1"/>
</dbReference>
<keyword evidence="5" id="KW-0378">Hydrolase</keyword>
<evidence type="ECO:0000256" key="3">
    <source>
        <dbReference type="ARBA" id="ARBA00022588"/>
    </source>
</evidence>
<dbReference type="PROSITE" id="PS51830">
    <property type="entry name" value="FIIND"/>
    <property type="match status" value="1"/>
</dbReference>
<evidence type="ECO:0000313" key="14">
    <source>
        <dbReference type="Proteomes" id="UP001558613"/>
    </source>
</evidence>
<feature type="coiled-coil region" evidence="9">
    <location>
        <begin position="467"/>
        <end position="564"/>
    </location>
</feature>
<dbReference type="Proteomes" id="UP001558613">
    <property type="component" value="Unassembled WGS sequence"/>
</dbReference>
<dbReference type="InterPro" id="IPR003191">
    <property type="entry name" value="Guanylate-bd/ATL_C"/>
</dbReference>
<keyword evidence="14" id="KW-1185">Reference proteome</keyword>
<comment type="caution">
    <text evidence="13">The sequence shown here is derived from an EMBL/GenBank/DDBJ whole genome shotgun (WGS) entry which is preliminary data.</text>
</comment>
<dbReference type="InterPro" id="IPR001315">
    <property type="entry name" value="CARD"/>
</dbReference>
<keyword evidence="6" id="KW-0391">Immunity</keyword>
<evidence type="ECO:0000259" key="11">
    <source>
        <dbReference type="PROSITE" id="PS51715"/>
    </source>
</evidence>
<evidence type="ECO:0000259" key="12">
    <source>
        <dbReference type="PROSITE" id="PS51830"/>
    </source>
</evidence>
<evidence type="ECO:0000256" key="5">
    <source>
        <dbReference type="ARBA" id="ARBA00022801"/>
    </source>
</evidence>
<dbReference type="InterPro" id="IPR030386">
    <property type="entry name" value="G_GB1_RHD3_dom"/>
</dbReference>
<dbReference type="InterPro" id="IPR036543">
    <property type="entry name" value="Guanylate-bd_C_sf"/>
</dbReference>
<dbReference type="InterPro" id="IPR025307">
    <property type="entry name" value="FIIND_dom"/>
</dbReference>
<dbReference type="Gene3D" id="1.20.1000.10">
    <property type="entry name" value="Guanylate-binding protein, C-terminal domain"/>
    <property type="match status" value="1"/>
</dbReference>
<name>A0ABR3NVA6_9TELE</name>
<keyword evidence="3" id="KW-0399">Innate immunity</keyword>
<feature type="domain" description="CARD" evidence="10">
    <location>
        <begin position="916"/>
        <end position="1006"/>
    </location>
</feature>
<dbReference type="InterPro" id="IPR015894">
    <property type="entry name" value="Guanylate-bd_N"/>
</dbReference>
<keyword evidence="7" id="KW-0342">GTP-binding</keyword>
<evidence type="ECO:0000256" key="6">
    <source>
        <dbReference type="ARBA" id="ARBA00022859"/>
    </source>
</evidence>
<dbReference type="SUPFAM" id="SSF52540">
    <property type="entry name" value="P-loop containing nucleoside triphosphate hydrolases"/>
    <property type="match status" value="1"/>
</dbReference>
<dbReference type="PROSITE" id="PS51715">
    <property type="entry name" value="G_GB1_RHD3"/>
    <property type="match status" value="1"/>
</dbReference>
<dbReference type="PANTHER" id="PTHR10751">
    <property type="entry name" value="GUANYLATE BINDING PROTEIN"/>
    <property type="match status" value="1"/>
</dbReference>
<organism evidence="13 14">
    <name type="scientific">Cirrhinus molitorella</name>
    <name type="common">mud carp</name>
    <dbReference type="NCBI Taxonomy" id="172907"/>
    <lineage>
        <taxon>Eukaryota</taxon>
        <taxon>Metazoa</taxon>
        <taxon>Chordata</taxon>
        <taxon>Craniata</taxon>
        <taxon>Vertebrata</taxon>
        <taxon>Euteleostomi</taxon>
        <taxon>Actinopterygii</taxon>
        <taxon>Neopterygii</taxon>
        <taxon>Teleostei</taxon>
        <taxon>Ostariophysi</taxon>
        <taxon>Cypriniformes</taxon>
        <taxon>Cyprinidae</taxon>
        <taxon>Labeoninae</taxon>
        <taxon>Labeonini</taxon>
        <taxon>Cirrhinus</taxon>
    </lineage>
</organism>
<evidence type="ECO:0008006" key="15">
    <source>
        <dbReference type="Google" id="ProtNLM"/>
    </source>
</evidence>
<reference evidence="13 14" key="1">
    <citation type="submission" date="2023-09" db="EMBL/GenBank/DDBJ databases">
        <authorList>
            <person name="Wang M."/>
        </authorList>
    </citation>
    <scope>NUCLEOTIDE SEQUENCE [LARGE SCALE GENOMIC DNA]</scope>
    <source>
        <strain evidence="13">GT-2023</strain>
        <tissue evidence="13">Liver</tissue>
    </source>
</reference>
<keyword evidence="4" id="KW-0547">Nucleotide-binding</keyword>
<sequence>MACGGFMSAPVCLIENENGKLRVRKEAKKILDVINEPVVVVSVVGLYRTGKSYLMNRLAGKKSALMNQRPKASGCVPHPKKRGHTLVLLETKGLGDMAKGDEKHDTWIFCLAVLLSSTLVYNSLGVIDNTALEKLHYVTELTENIHVKADAGQHEDDSADFMRDFPTFVWAVRDFTLELRMGDERITSDEYLEYALKLKPGSSHRTEQYNLPRRCLRDFFAVRKCFVFPRPASTQNMQRMEQLTEKELDSEFLEQANTFCNYIYNYSEPKTVTGGCTITGTALGNLAEVYVEAIRSKNVLCLENAVMSLAKIQNIHAVEEALQFYVTEMLRMAPLPMQPERLSGIHKIAAKMAIAEVFSTMSFNDSNQIYHRELMEKIYNEYQDMCQQNREASRKQCEEVVRDVFDKMENRISDGSYQKPGGYRQYRDTLTQLTSDYRARTHSQIMSEDVLNKYLRAKEEIGCMIQQTDQSLTAAEQEKEVQRLKNEILEWERDQEEWTRHRTEHLIRQMDREQKRIRREKERVLEVNVKKREALLQRGFQQEADQLQCEIDNLKAEKQKYSQPFMMSNVFDAVSTVETSFLPGFIPNLPGLLKPLWKKGAQSDESQFLLQHSEEECSDSGFNDCSSLKAQSSAHPFTKVFTPELVQRGDEDKHNNTYRFVCPHAGQFHCSLTSLVFVMEGEGEVLYRVVSWDPGLLEGLGQMKPAGPLYNIDCSAKSRLHLPHCVIFPDENKDGLAVAHFTGDNVEIIQPLKVTETHVMVDIRDLSCFVLVWIRSKFIPRIDGQVLLFLRTLTHEHKEKILNVHLLPGNVPISEVQLKHHKKSYIETSSQCCLFPDRKYRLCCQQEKCIVQPKTQTFKLNFGPNYHPTFEVFLDVNVEEIGLSIFDKPKKGKEVWHRQRILLTAPSKSVEPPAQTRIPETEFVNTHGDKLIKRALSGMAVADSLKSKNMITREMWSKIHAAETPQEKMRLLLDTLESGGDDAKVEFCKVLKENEPHLVNELGPHL</sequence>